<name>A0ABU3CLU9_9FLAO</name>
<evidence type="ECO:0000256" key="3">
    <source>
        <dbReference type="ARBA" id="ARBA00022723"/>
    </source>
</evidence>
<keyword evidence="4 8" id="KW-0378">Hydrolase</keyword>
<evidence type="ECO:0000313" key="8">
    <source>
        <dbReference type="EMBL" id="MDT0647334.1"/>
    </source>
</evidence>
<evidence type="ECO:0000256" key="4">
    <source>
        <dbReference type="ARBA" id="ARBA00022801"/>
    </source>
</evidence>
<evidence type="ECO:0000256" key="6">
    <source>
        <dbReference type="ARBA" id="ARBA00023211"/>
    </source>
</evidence>
<dbReference type="CDD" id="cd03426">
    <property type="entry name" value="NUDIX_CoAse_Nudt7"/>
    <property type="match status" value="1"/>
</dbReference>
<dbReference type="PANTHER" id="PTHR12992">
    <property type="entry name" value="NUDIX HYDROLASE"/>
    <property type="match status" value="1"/>
</dbReference>
<comment type="cofactor">
    <cofactor evidence="2">
        <name>Mg(2+)</name>
        <dbReference type="ChEBI" id="CHEBI:18420"/>
    </cofactor>
</comment>
<keyword evidence="5" id="KW-0460">Magnesium</keyword>
<dbReference type="EMBL" id="JAVRHO010000015">
    <property type="protein sequence ID" value="MDT0647334.1"/>
    <property type="molecule type" value="Genomic_DNA"/>
</dbReference>
<keyword evidence="3" id="KW-0479">Metal-binding</keyword>
<evidence type="ECO:0000259" key="7">
    <source>
        <dbReference type="PROSITE" id="PS51462"/>
    </source>
</evidence>
<sequence>MEFKIFKSKISKLKKIELPGEAAHHKLAPLMRIQELANVDIEKQKPNEAGVLALFYPDELSQTKLVLILRKTYRGVHSNQVGFPGGRVEEEDKDLSETALRETEEEVGVPAKAVTVIKELTKLYIPPSNFWVHPFIGIMETTPVLVAQESEVEDILEVDLEHFLDENNMVKQVLSTSYAKNVEVPAFSLNGHIVWGATGMMLSEIKEMLVKVL</sequence>
<organism evidence="8 9">
    <name type="scientific">Autumnicola lenta</name>
    <dbReference type="NCBI Taxonomy" id="3075593"/>
    <lineage>
        <taxon>Bacteria</taxon>
        <taxon>Pseudomonadati</taxon>
        <taxon>Bacteroidota</taxon>
        <taxon>Flavobacteriia</taxon>
        <taxon>Flavobacteriales</taxon>
        <taxon>Flavobacteriaceae</taxon>
        <taxon>Autumnicola</taxon>
    </lineage>
</organism>
<dbReference type="SUPFAM" id="SSF55811">
    <property type="entry name" value="Nudix"/>
    <property type="match status" value="1"/>
</dbReference>
<keyword evidence="9" id="KW-1185">Reference proteome</keyword>
<comment type="cofactor">
    <cofactor evidence="1">
        <name>Mn(2+)</name>
        <dbReference type="ChEBI" id="CHEBI:29035"/>
    </cofactor>
</comment>
<dbReference type="Proteomes" id="UP001245285">
    <property type="component" value="Unassembled WGS sequence"/>
</dbReference>
<proteinExistence type="predicted"/>
<evidence type="ECO:0000313" key="9">
    <source>
        <dbReference type="Proteomes" id="UP001245285"/>
    </source>
</evidence>
<gene>
    <name evidence="8" type="ORF">RM545_11595</name>
</gene>
<feature type="domain" description="Nudix hydrolase" evidence="7">
    <location>
        <begin position="46"/>
        <end position="186"/>
    </location>
</feature>
<dbReference type="GO" id="GO:0035539">
    <property type="term" value="F:8-oxo-7,8-dihydrodeoxyguanosine triphosphate pyrophosphatase activity"/>
    <property type="evidence" value="ECO:0007669"/>
    <property type="project" value="UniProtKB-EC"/>
</dbReference>
<evidence type="ECO:0000256" key="5">
    <source>
        <dbReference type="ARBA" id="ARBA00022842"/>
    </source>
</evidence>
<protein>
    <submittedName>
        <fullName evidence="8">CoA pyrophosphatase</fullName>
        <ecNumber evidence="8">3.6.1.55</ecNumber>
    </submittedName>
</protein>
<dbReference type="InterPro" id="IPR045121">
    <property type="entry name" value="CoAse"/>
</dbReference>
<reference evidence="8 9" key="1">
    <citation type="submission" date="2023-09" db="EMBL/GenBank/DDBJ databases">
        <authorList>
            <person name="Rey-Velasco X."/>
        </authorList>
    </citation>
    <scope>NUCLEOTIDE SEQUENCE [LARGE SCALE GENOMIC DNA]</scope>
    <source>
        <strain evidence="8 9">F260</strain>
    </source>
</reference>
<evidence type="ECO:0000256" key="1">
    <source>
        <dbReference type="ARBA" id="ARBA00001936"/>
    </source>
</evidence>
<dbReference type="PANTHER" id="PTHR12992:SF11">
    <property type="entry name" value="MITOCHONDRIAL COENZYME A DIPHOSPHATASE NUDT8"/>
    <property type="match status" value="1"/>
</dbReference>
<dbReference type="Pfam" id="PF00293">
    <property type="entry name" value="NUDIX"/>
    <property type="match status" value="1"/>
</dbReference>
<dbReference type="InterPro" id="IPR015797">
    <property type="entry name" value="NUDIX_hydrolase-like_dom_sf"/>
</dbReference>
<dbReference type="RefSeq" id="WP_311495444.1">
    <property type="nucleotide sequence ID" value="NZ_JAVRHO010000015.1"/>
</dbReference>
<accession>A0ABU3CLU9</accession>
<dbReference type="Gene3D" id="3.90.79.10">
    <property type="entry name" value="Nucleoside Triphosphate Pyrophosphohydrolase"/>
    <property type="match status" value="1"/>
</dbReference>
<dbReference type="PROSITE" id="PS51462">
    <property type="entry name" value="NUDIX"/>
    <property type="match status" value="1"/>
</dbReference>
<comment type="caution">
    <text evidence="8">The sequence shown here is derived from an EMBL/GenBank/DDBJ whole genome shotgun (WGS) entry which is preliminary data.</text>
</comment>
<dbReference type="InterPro" id="IPR000086">
    <property type="entry name" value="NUDIX_hydrolase_dom"/>
</dbReference>
<evidence type="ECO:0000256" key="2">
    <source>
        <dbReference type="ARBA" id="ARBA00001946"/>
    </source>
</evidence>
<keyword evidence="6" id="KW-0464">Manganese</keyword>
<dbReference type="EC" id="3.6.1.55" evidence="8"/>